<evidence type="ECO:0000313" key="5">
    <source>
        <dbReference type="Proteomes" id="UP000214646"/>
    </source>
</evidence>
<dbReference type="SUPFAM" id="SSF54001">
    <property type="entry name" value="Cysteine proteinases"/>
    <property type="match status" value="1"/>
</dbReference>
<accession>A0A225D8J3</accession>
<dbReference type="Pfam" id="PF00648">
    <property type="entry name" value="Peptidase_C2"/>
    <property type="match status" value="1"/>
</dbReference>
<dbReference type="GO" id="GO:0004198">
    <property type="term" value="F:calcium-dependent cysteine-type endopeptidase activity"/>
    <property type="evidence" value="ECO:0007669"/>
    <property type="project" value="InterPro"/>
</dbReference>
<feature type="signal peptide" evidence="2">
    <location>
        <begin position="1"/>
        <end position="18"/>
    </location>
</feature>
<feature type="active site" evidence="1">
    <location>
        <position position="326"/>
    </location>
</feature>
<organism evidence="4 5">
    <name type="scientific">Fimbriiglobus ruber</name>
    <dbReference type="NCBI Taxonomy" id="1908690"/>
    <lineage>
        <taxon>Bacteria</taxon>
        <taxon>Pseudomonadati</taxon>
        <taxon>Planctomycetota</taxon>
        <taxon>Planctomycetia</taxon>
        <taxon>Gemmatales</taxon>
        <taxon>Gemmataceae</taxon>
        <taxon>Fimbriiglobus</taxon>
    </lineage>
</organism>
<sequence length="373" mass="40731">MRFQLAACVLFFSAYVSAAEPPKAPPFAEVVSASFARWDRNKDAELTLDEINRAVIDPAVKGPEAAAVAALRRGMRAAKDDLSKLTLSELTVKASGKAGSAKRPDWNPLYTAAYHRIAETNRELFPKGKPTLDSVSQGRMGDCFCLAPLGAICHRGPDYVVGMITPKKDGTFDVRIGTEWVNVPTPTDAEIALSSRAKDDGIWVNVYEKAVGEWRMRKLPEKERPVTSLDLLTKGGSAGTMLAAVTGNAIERFPLTAFKGDQSTEEERKKLLNDLRGKLEKAFAEKRCVTTGTGAKVDVKTPNIHFNHAYAVIGYDRATDRVLVWNPHGQTFKPKGAEGIAEGYATTNGQFRIPLADFARIFAGLAFEVRAKE</sequence>
<dbReference type="AlphaFoldDB" id="A0A225D8J3"/>
<comment type="caution">
    <text evidence="4">The sequence shown here is derived from an EMBL/GenBank/DDBJ whole genome shotgun (WGS) entry which is preliminary data.</text>
</comment>
<protein>
    <recommendedName>
        <fullName evidence="3">Calpain catalytic domain-containing protein</fullName>
    </recommendedName>
</protein>
<keyword evidence="1" id="KW-0645">Protease</keyword>
<evidence type="ECO:0000313" key="4">
    <source>
        <dbReference type="EMBL" id="OWK37920.1"/>
    </source>
</evidence>
<dbReference type="RefSeq" id="WP_088257750.1">
    <property type="nucleotide sequence ID" value="NZ_NIDE01000014.1"/>
</dbReference>
<dbReference type="OrthoDB" id="266597at2"/>
<reference evidence="5" key="1">
    <citation type="submission" date="2017-06" db="EMBL/GenBank/DDBJ databases">
        <title>Genome analysis of Fimbriiglobus ruber SP5, the first member of the order Planctomycetales with confirmed chitinolytic capability.</title>
        <authorList>
            <person name="Ravin N.V."/>
            <person name="Rakitin A.L."/>
            <person name="Ivanova A.A."/>
            <person name="Beletsky A.V."/>
            <person name="Kulichevskaya I.S."/>
            <person name="Mardanov A.V."/>
            <person name="Dedysh S.N."/>
        </authorList>
    </citation>
    <scope>NUCLEOTIDE SEQUENCE [LARGE SCALE GENOMIC DNA]</scope>
    <source>
        <strain evidence="5">SP5</strain>
    </source>
</reference>
<evidence type="ECO:0000256" key="1">
    <source>
        <dbReference type="PROSITE-ProRule" id="PRU00239"/>
    </source>
</evidence>
<dbReference type="InterPro" id="IPR038765">
    <property type="entry name" value="Papain-like_cys_pep_sf"/>
</dbReference>
<evidence type="ECO:0000259" key="3">
    <source>
        <dbReference type="PROSITE" id="PS50203"/>
    </source>
</evidence>
<name>A0A225D8J3_9BACT</name>
<keyword evidence="1" id="KW-0788">Thiol protease</keyword>
<dbReference type="InterPro" id="IPR001300">
    <property type="entry name" value="Peptidase_C2_calpain_cat"/>
</dbReference>
<dbReference type="GO" id="GO:0006508">
    <property type="term" value="P:proteolysis"/>
    <property type="evidence" value="ECO:0007669"/>
    <property type="project" value="UniProtKB-KW"/>
</dbReference>
<feature type="chain" id="PRO_5012375287" description="Calpain catalytic domain-containing protein" evidence="2">
    <location>
        <begin position="19"/>
        <end position="373"/>
    </location>
</feature>
<feature type="active site" evidence="1">
    <location>
        <position position="143"/>
    </location>
</feature>
<keyword evidence="2" id="KW-0732">Signal</keyword>
<dbReference type="PROSITE" id="PS50203">
    <property type="entry name" value="CALPAIN_CAT"/>
    <property type="match status" value="1"/>
</dbReference>
<dbReference type="EMBL" id="NIDE01000014">
    <property type="protein sequence ID" value="OWK37920.1"/>
    <property type="molecule type" value="Genomic_DNA"/>
</dbReference>
<keyword evidence="5" id="KW-1185">Reference proteome</keyword>
<keyword evidence="1" id="KW-0378">Hydrolase</keyword>
<proteinExistence type="predicted"/>
<dbReference type="Proteomes" id="UP000214646">
    <property type="component" value="Unassembled WGS sequence"/>
</dbReference>
<gene>
    <name evidence="4" type="ORF">FRUB_07040</name>
</gene>
<feature type="domain" description="Calpain catalytic" evidence="3">
    <location>
        <begin position="115"/>
        <end position="367"/>
    </location>
</feature>
<evidence type="ECO:0000256" key="2">
    <source>
        <dbReference type="SAM" id="SignalP"/>
    </source>
</evidence>
<feature type="active site" evidence="1">
    <location>
        <position position="308"/>
    </location>
</feature>